<protein>
    <submittedName>
        <fullName evidence="4">Uncharacterized protein LOC106064171</fullName>
    </submittedName>
</protein>
<keyword evidence="3" id="KW-1185">Reference proteome</keyword>
<sequence>MSCPGVVRSSVLVTLVATFLTLSQSDVASAKSLGLEQDYWSNTQEMSKRNSWWSKKSLDSSPDYQRLLQESNYKDSEQDSNDDNDPESNVASLYSCYVQTCAPEFVQCAKTSRTRKGFSACKAKHHLCALQCWVDLTESKFV</sequence>
<organism evidence="3 4">
    <name type="scientific">Biomphalaria glabrata</name>
    <name type="common">Bloodfluke planorb</name>
    <name type="synonym">Freshwater snail</name>
    <dbReference type="NCBI Taxonomy" id="6526"/>
    <lineage>
        <taxon>Eukaryota</taxon>
        <taxon>Metazoa</taxon>
        <taxon>Spiralia</taxon>
        <taxon>Lophotrochozoa</taxon>
        <taxon>Mollusca</taxon>
        <taxon>Gastropoda</taxon>
        <taxon>Heterobranchia</taxon>
        <taxon>Euthyneura</taxon>
        <taxon>Panpulmonata</taxon>
        <taxon>Hygrophila</taxon>
        <taxon>Lymnaeoidea</taxon>
        <taxon>Planorbidae</taxon>
        <taxon>Biomphalaria</taxon>
    </lineage>
</organism>
<feature type="chain" id="PRO_5040923809" evidence="2">
    <location>
        <begin position="31"/>
        <end position="142"/>
    </location>
</feature>
<feature type="region of interest" description="Disordered" evidence="1">
    <location>
        <begin position="69"/>
        <end position="88"/>
    </location>
</feature>
<dbReference type="RefSeq" id="XP_055886866.1">
    <property type="nucleotide sequence ID" value="XM_056030891.1"/>
</dbReference>
<reference evidence="4" key="1">
    <citation type="submission" date="2025-08" db="UniProtKB">
        <authorList>
            <consortium name="RefSeq"/>
        </authorList>
    </citation>
    <scope>IDENTIFICATION</scope>
</reference>
<keyword evidence="2" id="KW-0732">Signal</keyword>
<name>A0A9W3AHW8_BIOGL</name>
<evidence type="ECO:0000256" key="1">
    <source>
        <dbReference type="SAM" id="MobiDB-lite"/>
    </source>
</evidence>
<dbReference type="Proteomes" id="UP001165740">
    <property type="component" value="Chromosome 5"/>
</dbReference>
<proteinExistence type="predicted"/>
<evidence type="ECO:0000313" key="4">
    <source>
        <dbReference type="RefSeq" id="XP_055886866.1"/>
    </source>
</evidence>
<feature type="signal peptide" evidence="2">
    <location>
        <begin position="1"/>
        <end position="30"/>
    </location>
</feature>
<accession>A0A9W3AHW8</accession>
<evidence type="ECO:0000256" key="2">
    <source>
        <dbReference type="SAM" id="SignalP"/>
    </source>
</evidence>
<evidence type="ECO:0000313" key="3">
    <source>
        <dbReference type="Proteomes" id="UP001165740"/>
    </source>
</evidence>
<gene>
    <name evidence="4" type="primary">LOC106064171</name>
</gene>
<dbReference type="OrthoDB" id="6043301at2759"/>
<dbReference type="OMA" id="IKRNTWW"/>
<dbReference type="GeneID" id="106064171"/>
<dbReference type="AlphaFoldDB" id="A0A9W3AHW8"/>